<dbReference type="Proteomes" id="UP001458880">
    <property type="component" value="Unassembled WGS sequence"/>
</dbReference>
<feature type="compositionally biased region" description="Basic and acidic residues" evidence="2">
    <location>
        <begin position="1"/>
        <end position="19"/>
    </location>
</feature>
<evidence type="ECO:0000313" key="4">
    <source>
        <dbReference type="Proteomes" id="UP001458880"/>
    </source>
</evidence>
<comment type="caution">
    <text evidence="3">The sequence shown here is derived from an EMBL/GenBank/DDBJ whole genome shotgun (WGS) entry which is preliminary data.</text>
</comment>
<evidence type="ECO:0000256" key="1">
    <source>
        <dbReference type="SAM" id="Coils"/>
    </source>
</evidence>
<proteinExistence type="predicted"/>
<organism evidence="3 4">
    <name type="scientific">Popillia japonica</name>
    <name type="common">Japanese beetle</name>
    <dbReference type="NCBI Taxonomy" id="7064"/>
    <lineage>
        <taxon>Eukaryota</taxon>
        <taxon>Metazoa</taxon>
        <taxon>Ecdysozoa</taxon>
        <taxon>Arthropoda</taxon>
        <taxon>Hexapoda</taxon>
        <taxon>Insecta</taxon>
        <taxon>Pterygota</taxon>
        <taxon>Neoptera</taxon>
        <taxon>Endopterygota</taxon>
        <taxon>Coleoptera</taxon>
        <taxon>Polyphaga</taxon>
        <taxon>Scarabaeiformia</taxon>
        <taxon>Scarabaeidae</taxon>
        <taxon>Rutelinae</taxon>
        <taxon>Popillia</taxon>
    </lineage>
</organism>
<dbReference type="AlphaFoldDB" id="A0AAW1LVR3"/>
<feature type="coiled-coil region" evidence="1">
    <location>
        <begin position="58"/>
        <end position="113"/>
    </location>
</feature>
<name>A0AAW1LVR3_POPJA</name>
<evidence type="ECO:0000313" key="3">
    <source>
        <dbReference type="EMBL" id="KAK9738515.1"/>
    </source>
</evidence>
<dbReference type="EMBL" id="JASPKY010000086">
    <property type="protein sequence ID" value="KAK9738515.1"/>
    <property type="molecule type" value="Genomic_DNA"/>
</dbReference>
<keyword evidence="4" id="KW-1185">Reference proteome</keyword>
<keyword evidence="1" id="KW-0175">Coiled coil</keyword>
<gene>
    <name evidence="3" type="ORF">QE152_g9851</name>
</gene>
<accession>A0AAW1LVR3</accession>
<protein>
    <submittedName>
        <fullName evidence="3">Uncharacterized protein</fullName>
    </submittedName>
</protein>
<sequence>MNKDEYSTDESVGKRKNTEDIESFFTKSKRTQRTPTKVQKPEEGKIEEGKIDLILRMITDMKTDQKEMRKEVHQIREEQRAIHEELKKVREENQSIKNENVQIKKENEGREEQRKTIIAVYGPNEDDKAENKDKFWEELTIAVEEAKDEYLENIKLLIRGIALGIDPKPHQCLITPGVKPPNCRYLSNQQQAIR</sequence>
<evidence type="ECO:0000256" key="2">
    <source>
        <dbReference type="SAM" id="MobiDB-lite"/>
    </source>
</evidence>
<feature type="region of interest" description="Disordered" evidence="2">
    <location>
        <begin position="1"/>
        <end position="45"/>
    </location>
</feature>
<reference evidence="3 4" key="1">
    <citation type="journal article" date="2024" name="BMC Genomics">
        <title>De novo assembly and annotation of Popillia japonica's genome with initial clues to its potential as an invasive pest.</title>
        <authorList>
            <person name="Cucini C."/>
            <person name="Boschi S."/>
            <person name="Funari R."/>
            <person name="Cardaioli E."/>
            <person name="Iannotti N."/>
            <person name="Marturano G."/>
            <person name="Paoli F."/>
            <person name="Bruttini M."/>
            <person name="Carapelli A."/>
            <person name="Frati F."/>
            <person name="Nardi F."/>
        </authorList>
    </citation>
    <scope>NUCLEOTIDE SEQUENCE [LARGE SCALE GENOMIC DNA]</scope>
    <source>
        <strain evidence="3">DMR45628</strain>
    </source>
</reference>